<feature type="region of interest" description="Disordered" evidence="8">
    <location>
        <begin position="473"/>
        <end position="625"/>
    </location>
</feature>
<protein>
    <recommendedName>
        <fullName evidence="7">Structure-specific endonuclease subunit SLX4</fullName>
    </recommendedName>
</protein>
<feature type="region of interest" description="Disordered" evidence="8">
    <location>
        <begin position="640"/>
        <end position="677"/>
    </location>
</feature>
<keyword evidence="6" id="KW-0539">Nucleus</keyword>
<evidence type="ECO:0000256" key="6">
    <source>
        <dbReference type="ARBA" id="ARBA00023242"/>
    </source>
</evidence>
<dbReference type="Proteomes" id="UP000184267">
    <property type="component" value="Unassembled WGS sequence"/>
</dbReference>
<feature type="compositionally biased region" description="Polar residues" evidence="8">
    <location>
        <begin position="9"/>
        <end position="19"/>
    </location>
</feature>
<keyword evidence="10" id="KW-1185">Reference proteome</keyword>
<evidence type="ECO:0000256" key="2">
    <source>
        <dbReference type="ARBA" id="ARBA00006661"/>
    </source>
</evidence>
<dbReference type="OrthoDB" id="5576441at2759"/>
<sequence>MLAGPLLARSQSHFSQSSVPEYVEDSEPEREERRTKEKSRRKKKPPEVNIPSAEVIELTDSDASYHAGTVQRSSPKVQKGPIIVIDLSDSSDAALPRDGDATTDDSLPSIRDIFNFPQRAPQAGPSINADSHPAQESRYRERPARPTLQIDQPLSPSRAADSSGDDEDGSLKLGRFAYVAPIRRTASKTPSPTEGGSVPPDFPVATKAKGKAKGAAGHRFADDFSDAQLARVLKCVSCDLAWTTRKTVAQKMKHIQTCAKKNGLSDDTVRTLLQKELDSLPPVASTSKSATPAPAPEDAVPETLLEDLLKDAHKKKPGRRPQVLQTVKSVTDTRVTILDRARSLLQSEGPSRAISSVPQASGSMAAPEVEMPPATQVFSRSRVAAHEDRPPAADTTQLFGPSRLAGPSRLQGAIVRAGAEIAAQSDVSPLTQVPTGDLGGLSDSEQPPPSTQVFAQSKLTNVRGVTRRVVTASGSADVPDEPISIHDTSEDDFARPSSPPKPSDSRAPPSPRANASSPPRSRKTTSPRAGAAARRTPSPRPRRSPSPAGDGRVSPAAPAPRPDFDAPPEAHNDYDGPWNEWIRDDIWGEDDGACLHYVPEPEGAGAGVAGPSGTHASDESPSPPLASLRRQRLVAVLEDTPGPSAQVAEGPPEPAQKKRGRRKKAAAEASDAEGAEGKVADISQDELNAKMKEAVLADAALHLRILRYEPIHFDVFLQMAVALGMPAKRSGLKNKVRAFLDQK</sequence>
<evidence type="ECO:0000256" key="1">
    <source>
        <dbReference type="ARBA" id="ARBA00004123"/>
    </source>
</evidence>
<keyword evidence="3" id="KW-0227">DNA damage</keyword>
<dbReference type="Pfam" id="PF09494">
    <property type="entry name" value="Slx4"/>
    <property type="match status" value="1"/>
</dbReference>
<evidence type="ECO:0000256" key="7">
    <source>
        <dbReference type="ARBA" id="ARBA00029496"/>
    </source>
</evidence>
<dbReference type="GO" id="GO:0006281">
    <property type="term" value="P:DNA repair"/>
    <property type="evidence" value="ECO:0007669"/>
    <property type="project" value="UniProtKB-KW"/>
</dbReference>
<keyword evidence="5" id="KW-0234">DNA repair</keyword>
<feature type="region of interest" description="Disordered" evidence="8">
    <location>
        <begin position="1"/>
        <end position="170"/>
    </location>
</feature>
<dbReference type="InterPro" id="IPR018574">
    <property type="entry name" value="Structure-sp_endonuc_su_Slx4"/>
</dbReference>
<dbReference type="GO" id="GO:0033557">
    <property type="term" value="C:Slx1-Slx4 complex"/>
    <property type="evidence" value="ECO:0007669"/>
    <property type="project" value="InterPro"/>
</dbReference>
<name>A0A1M2VRQ8_TRAPU</name>
<evidence type="ECO:0000313" key="10">
    <source>
        <dbReference type="Proteomes" id="UP000184267"/>
    </source>
</evidence>
<feature type="region of interest" description="Disordered" evidence="8">
    <location>
        <begin position="426"/>
        <end position="452"/>
    </location>
</feature>
<dbReference type="GO" id="GO:0006260">
    <property type="term" value="P:DNA replication"/>
    <property type="evidence" value="ECO:0007669"/>
    <property type="project" value="InterPro"/>
</dbReference>
<feature type="compositionally biased region" description="Low complexity" evidence="8">
    <location>
        <begin position="526"/>
        <end position="536"/>
    </location>
</feature>
<dbReference type="AlphaFoldDB" id="A0A1M2VRQ8"/>
<comment type="similarity">
    <text evidence="2">Belongs to the SLX4 family.</text>
</comment>
<evidence type="ECO:0000256" key="8">
    <source>
        <dbReference type="SAM" id="MobiDB-lite"/>
    </source>
</evidence>
<evidence type="ECO:0000256" key="4">
    <source>
        <dbReference type="ARBA" id="ARBA00023172"/>
    </source>
</evidence>
<feature type="compositionally biased region" description="Basic and acidic residues" evidence="8">
    <location>
        <begin position="133"/>
        <end position="144"/>
    </location>
</feature>
<organism evidence="9 10">
    <name type="scientific">Trametes pubescens</name>
    <name type="common">White-rot fungus</name>
    <dbReference type="NCBI Taxonomy" id="154538"/>
    <lineage>
        <taxon>Eukaryota</taxon>
        <taxon>Fungi</taxon>
        <taxon>Dikarya</taxon>
        <taxon>Basidiomycota</taxon>
        <taxon>Agaricomycotina</taxon>
        <taxon>Agaricomycetes</taxon>
        <taxon>Polyporales</taxon>
        <taxon>Polyporaceae</taxon>
        <taxon>Trametes</taxon>
    </lineage>
</organism>
<feature type="compositionally biased region" description="Basic and acidic residues" evidence="8">
    <location>
        <begin position="562"/>
        <end position="574"/>
    </location>
</feature>
<evidence type="ECO:0000256" key="5">
    <source>
        <dbReference type="ARBA" id="ARBA00023204"/>
    </source>
</evidence>
<comment type="caution">
    <text evidence="9">The sequence shown here is derived from an EMBL/GenBank/DDBJ whole genome shotgun (WGS) entry which is preliminary data.</text>
</comment>
<dbReference type="STRING" id="154538.A0A1M2VRQ8"/>
<dbReference type="EMBL" id="MNAD01000803">
    <property type="protein sequence ID" value="OJT10172.1"/>
    <property type="molecule type" value="Genomic_DNA"/>
</dbReference>
<accession>A0A1M2VRQ8</accession>
<dbReference type="GO" id="GO:0006310">
    <property type="term" value="P:DNA recombination"/>
    <property type="evidence" value="ECO:0007669"/>
    <property type="project" value="UniProtKB-KW"/>
</dbReference>
<gene>
    <name evidence="9" type="ORF">TRAPUB_13277</name>
</gene>
<feature type="region of interest" description="Disordered" evidence="8">
    <location>
        <begin position="385"/>
        <end position="404"/>
    </location>
</feature>
<feature type="compositionally biased region" description="Basic and acidic residues" evidence="8">
    <location>
        <begin position="483"/>
        <end position="494"/>
    </location>
</feature>
<evidence type="ECO:0000256" key="3">
    <source>
        <dbReference type="ARBA" id="ARBA00022763"/>
    </source>
</evidence>
<dbReference type="OMA" id="CAKKNGL"/>
<comment type="subcellular location">
    <subcellularLocation>
        <location evidence="1">Nucleus</location>
    </subcellularLocation>
</comment>
<reference evidence="9 10" key="1">
    <citation type="submission" date="2016-10" db="EMBL/GenBank/DDBJ databases">
        <title>Genome sequence of the basidiomycete white-rot fungus Trametes pubescens.</title>
        <authorList>
            <person name="Makela M.R."/>
            <person name="Granchi Z."/>
            <person name="Peng M."/>
            <person name="De Vries R.P."/>
            <person name="Grigoriev I."/>
            <person name="Riley R."/>
            <person name="Hilden K."/>
        </authorList>
    </citation>
    <scope>NUCLEOTIDE SEQUENCE [LARGE SCALE GENOMIC DNA]</scope>
    <source>
        <strain evidence="9 10">FBCC735</strain>
    </source>
</reference>
<evidence type="ECO:0000313" key="9">
    <source>
        <dbReference type="EMBL" id="OJT10172.1"/>
    </source>
</evidence>
<keyword evidence="4" id="KW-0233">DNA recombination</keyword>
<proteinExistence type="inferred from homology"/>